<dbReference type="GO" id="GO:0003916">
    <property type="term" value="F:DNA topoisomerase activity"/>
    <property type="evidence" value="ECO:0007669"/>
    <property type="project" value="InterPro"/>
</dbReference>
<dbReference type="Gene3D" id="3.40.1310.30">
    <property type="match status" value="1"/>
</dbReference>
<dbReference type="GO" id="GO:0003677">
    <property type="term" value="F:DNA binding"/>
    <property type="evidence" value="ECO:0007669"/>
    <property type="project" value="InterPro"/>
</dbReference>
<protein>
    <recommendedName>
        <fullName evidence="4">Replication protein</fullName>
    </recommendedName>
</protein>
<dbReference type="EMBL" id="LN853958">
    <property type="protein sequence ID" value="CRY97185.1"/>
    <property type="molecule type" value="Genomic_DNA"/>
</dbReference>
<feature type="domain" description="Plasmid replication protein origin binding" evidence="1">
    <location>
        <begin position="2"/>
        <end position="117"/>
    </location>
</feature>
<dbReference type="InterPro" id="IPR002631">
    <property type="entry name" value="Plasmid_rep_OBD"/>
</dbReference>
<evidence type="ECO:0000259" key="2">
    <source>
        <dbReference type="Pfam" id="PF21861"/>
    </source>
</evidence>
<dbReference type="InterPro" id="IPR053923">
    <property type="entry name" value="RepB_C"/>
</dbReference>
<reference evidence="3" key="1">
    <citation type="submission" date="2015-06" db="EMBL/GenBank/DDBJ databases">
        <authorList>
            <person name="Joergensen T."/>
        </authorList>
    </citation>
    <scope>NUCLEOTIDE SEQUENCE</scope>
    <source>
        <plasmid evidence="3">pRGFK1409</plasmid>
    </source>
</reference>
<dbReference type="GO" id="GO:0006260">
    <property type="term" value="P:DNA replication"/>
    <property type="evidence" value="ECO:0007669"/>
    <property type="project" value="InterPro"/>
</dbReference>
<dbReference type="Pfam" id="PF21861">
    <property type="entry name" value="RepB_C"/>
    <property type="match status" value="1"/>
</dbReference>
<feature type="domain" description="Replication protein RepB C-terminal" evidence="2">
    <location>
        <begin position="126"/>
        <end position="179"/>
    </location>
</feature>
<geneLocation type="plasmid" evidence="3">
    <name>pRGFK1409</name>
</geneLocation>
<evidence type="ECO:0000259" key="1">
    <source>
        <dbReference type="Pfam" id="PF01719"/>
    </source>
</evidence>
<dbReference type="Pfam" id="PF01719">
    <property type="entry name" value="Rep_OBD"/>
    <property type="match status" value="1"/>
</dbReference>
<organism evidence="3">
    <name type="scientific">uncultured prokaryote</name>
    <dbReference type="NCBI Taxonomy" id="198431"/>
    <lineage>
        <taxon>unclassified sequences</taxon>
        <taxon>environmental samples</taxon>
    </lineage>
</organism>
<proteinExistence type="predicted"/>
<dbReference type="AlphaFoldDB" id="A0A0H5Q716"/>
<sequence length="189" mass="22055">MAENRKRNWVFVVYPESAPANWREELRGMLIPGFISPLHDSDLNADGERKKPHWHVMLTFKGLKSLEQVKEITDKLNAPAPQVCKDIRAYARYLCHLDNPEKAQYSSAQVESMGGADYLEKIRSAADTDAALSEMMDWCMENRCCSFFYLTNYARMNRPDWFRVLSQQRTQFLVSWLKSMSWDIKQGTF</sequence>
<accession>A0A0H5Q716</accession>
<keyword evidence="3" id="KW-0614">Plasmid</keyword>
<evidence type="ECO:0008006" key="4">
    <source>
        <dbReference type="Google" id="ProtNLM"/>
    </source>
</evidence>
<name>A0A0H5Q716_9ZZZZ</name>
<reference evidence="3" key="2">
    <citation type="submission" date="2015-07" db="EMBL/GenBank/DDBJ databases">
        <title>Plasmids, circular viruses and viroids from rat gut.</title>
        <authorList>
            <person name="Jorgensen T.J."/>
            <person name="Hansen M.A."/>
            <person name="Xu Z."/>
            <person name="Tabak M.A."/>
            <person name="Sorensen S.J."/>
            <person name="Hansen L.H."/>
        </authorList>
    </citation>
    <scope>NUCLEOTIDE SEQUENCE</scope>
    <source>
        <plasmid evidence="3">pRGFK1409</plasmid>
    </source>
</reference>
<evidence type="ECO:0000313" key="3">
    <source>
        <dbReference type="EMBL" id="CRY97185.1"/>
    </source>
</evidence>